<keyword evidence="3" id="KW-0064">Aspartyl protease</keyword>
<sequence length="153" mass="16297">MPKTLIVCLGNALAADDGAGHAVYTALEGVPLRDRVRLCFIGLGGIDLLDELGGEDLLIVVDAVQLGAVAGTVHVLSWEQLPIQHLRPVSGHGIGIREAIEVGRKLYPERIPREIFLVGIEGKCFDQLTESLTREVAEAIPSAVQSVVSLLEG</sequence>
<evidence type="ECO:0000313" key="5">
    <source>
        <dbReference type="EMBL" id="SHO46295.1"/>
    </source>
</evidence>
<evidence type="ECO:0000256" key="3">
    <source>
        <dbReference type="ARBA" id="ARBA00022750"/>
    </source>
</evidence>
<reference evidence="5 6" key="1">
    <citation type="submission" date="2016-12" db="EMBL/GenBank/DDBJ databases">
        <authorList>
            <person name="Song W.-J."/>
            <person name="Kurnit D.M."/>
        </authorList>
    </citation>
    <scope>NUCLEOTIDE SEQUENCE [LARGE SCALE GENOMIC DNA]</scope>
    <source>
        <strain evidence="5 6">DSM 18488</strain>
    </source>
</reference>
<gene>
    <name evidence="5" type="ORF">SAMN02745220_01412</name>
</gene>
<comment type="similarity">
    <text evidence="1">Belongs to the peptidase A31 family.</text>
</comment>
<dbReference type="NCBIfam" id="TIGR00072">
    <property type="entry name" value="hydrog_prot"/>
    <property type="match status" value="1"/>
</dbReference>
<dbReference type="InterPro" id="IPR023430">
    <property type="entry name" value="Pept_HybD-like_dom_sf"/>
</dbReference>
<dbReference type="OrthoDB" id="5432258at2"/>
<dbReference type="AlphaFoldDB" id="A0A1M7Y2S9"/>
<evidence type="ECO:0000256" key="1">
    <source>
        <dbReference type="ARBA" id="ARBA00006814"/>
    </source>
</evidence>
<evidence type="ECO:0000313" key="6">
    <source>
        <dbReference type="Proteomes" id="UP000184603"/>
    </source>
</evidence>
<dbReference type="Pfam" id="PF01750">
    <property type="entry name" value="HycI"/>
    <property type="match status" value="1"/>
</dbReference>
<dbReference type="EMBL" id="FRFE01000005">
    <property type="protein sequence ID" value="SHO46295.1"/>
    <property type="molecule type" value="Genomic_DNA"/>
</dbReference>
<evidence type="ECO:0000256" key="4">
    <source>
        <dbReference type="ARBA" id="ARBA00022801"/>
    </source>
</evidence>
<keyword evidence="2 5" id="KW-0645">Protease</keyword>
<name>A0A1M7Y2S9_9BACT</name>
<dbReference type="PANTHER" id="PTHR30302:SF1">
    <property type="entry name" value="HYDROGENASE 2 MATURATION PROTEASE"/>
    <property type="match status" value="1"/>
</dbReference>
<evidence type="ECO:0000256" key="2">
    <source>
        <dbReference type="ARBA" id="ARBA00022670"/>
    </source>
</evidence>
<dbReference type="SUPFAM" id="SSF53163">
    <property type="entry name" value="HybD-like"/>
    <property type="match status" value="1"/>
</dbReference>
<organism evidence="5 6">
    <name type="scientific">Desulfopila aestuarii DSM 18488</name>
    <dbReference type="NCBI Taxonomy" id="1121416"/>
    <lineage>
        <taxon>Bacteria</taxon>
        <taxon>Pseudomonadati</taxon>
        <taxon>Thermodesulfobacteriota</taxon>
        <taxon>Desulfobulbia</taxon>
        <taxon>Desulfobulbales</taxon>
        <taxon>Desulfocapsaceae</taxon>
        <taxon>Desulfopila</taxon>
    </lineage>
</organism>
<dbReference type="CDD" id="cd00518">
    <property type="entry name" value="H2MP"/>
    <property type="match status" value="1"/>
</dbReference>
<accession>A0A1M7Y2S9</accession>
<dbReference type="GO" id="GO:0004190">
    <property type="term" value="F:aspartic-type endopeptidase activity"/>
    <property type="evidence" value="ECO:0007669"/>
    <property type="project" value="UniProtKB-KW"/>
</dbReference>
<dbReference type="Gene3D" id="3.40.50.1450">
    <property type="entry name" value="HybD-like"/>
    <property type="match status" value="1"/>
</dbReference>
<dbReference type="InterPro" id="IPR000671">
    <property type="entry name" value="Peptidase_A31"/>
</dbReference>
<dbReference type="GO" id="GO:0016485">
    <property type="term" value="P:protein processing"/>
    <property type="evidence" value="ECO:0007669"/>
    <property type="project" value="TreeGrafter"/>
</dbReference>
<proteinExistence type="inferred from homology"/>
<dbReference type="Proteomes" id="UP000184603">
    <property type="component" value="Unassembled WGS sequence"/>
</dbReference>
<dbReference type="STRING" id="1121416.SAMN02745220_01412"/>
<dbReference type="PRINTS" id="PR00446">
    <property type="entry name" value="HYDRGNUPTAKE"/>
</dbReference>
<protein>
    <submittedName>
        <fullName evidence="5">Hydrogenase maturation protease</fullName>
    </submittedName>
</protein>
<dbReference type="PANTHER" id="PTHR30302">
    <property type="entry name" value="HYDROGENASE 1 MATURATION PROTEASE"/>
    <property type="match status" value="1"/>
</dbReference>
<keyword evidence="4" id="KW-0378">Hydrolase</keyword>
<keyword evidence="6" id="KW-1185">Reference proteome</keyword>
<dbReference type="RefSeq" id="WP_084553634.1">
    <property type="nucleotide sequence ID" value="NZ_FRFE01000005.1"/>
</dbReference>
<dbReference type="GO" id="GO:0008047">
    <property type="term" value="F:enzyme activator activity"/>
    <property type="evidence" value="ECO:0007669"/>
    <property type="project" value="InterPro"/>
</dbReference>